<comment type="caution">
    <text evidence="6">The sequence shown here is derived from an EMBL/GenBank/DDBJ whole genome shotgun (WGS) entry which is preliminary data.</text>
</comment>
<evidence type="ECO:0000256" key="2">
    <source>
        <dbReference type="ARBA" id="ARBA00022723"/>
    </source>
</evidence>
<evidence type="ECO:0000256" key="4">
    <source>
        <dbReference type="PROSITE-ProRule" id="PRU00433"/>
    </source>
</evidence>
<evidence type="ECO:0000313" key="7">
    <source>
        <dbReference type="Proteomes" id="UP000217785"/>
    </source>
</evidence>
<proteinExistence type="predicted"/>
<dbReference type="InterPro" id="IPR009056">
    <property type="entry name" value="Cyt_c-like_dom"/>
</dbReference>
<accession>A0A292YN76</accession>
<keyword evidence="1 4" id="KW-0349">Heme</keyword>
<keyword evidence="3 4" id="KW-0408">Iron</keyword>
<name>A0A292YN76_9BACL</name>
<dbReference type="AlphaFoldDB" id="A0A292YN76"/>
<dbReference type="GO" id="GO:0009055">
    <property type="term" value="F:electron transfer activity"/>
    <property type="evidence" value="ECO:0007669"/>
    <property type="project" value="InterPro"/>
</dbReference>
<dbReference type="SUPFAM" id="SSF46626">
    <property type="entry name" value="Cytochrome c"/>
    <property type="match status" value="2"/>
</dbReference>
<dbReference type="PANTHER" id="PTHR35008">
    <property type="entry name" value="BLL4482 PROTEIN-RELATED"/>
    <property type="match status" value="1"/>
</dbReference>
<evidence type="ECO:0000256" key="1">
    <source>
        <dbReference type="ARBA" id="ARBA00022617"/>
    </source>
</evidence>
<organism evidence="6 7">
    <name type="scientific">Effusibacillus lacus</name>
    <dbReference type="NCBI Taxonomy" id="1348429"/>
    <lineage>
        <taxon>Bacteria</taxon>
        <taxon>Bacillati</taxon>
        <taxon>Bacillota</taxon>
        <taxon>Bacilli</taxon>
        <taxon>Bacillales</taxon>
        <taxon>Alicyclobacillaceae</taxon>
        <taxon>Effusibacillus</taxon>
    </lineage>
</organism>
<evidence type="ECO:0000259" key="5">
    <source>
        <dbReference type="PROSITE" id="PS51007"/>
    </source>
</evidence>
<reference evidence="7" key="1">
    <citation type="submission" date="2017-07" db="EMBL/GenBank/DDBJ databases">
        <title>Draft genome sequence of Effusibacillus lacus strain skLN1.</title>
        <authorList>
            <person name="Watanabe M."/>
            <person name="Kojima H."/>
            <person name="Fukui M."/>
        </authorList>
    </citation>
    <scope>NUCLEOTIDE SEQUENCE [LARGE SCALE GENOMIC DNA]</scope>
    <source>
        <strain evidence="7">skLN1</strain>
    </source>
</reference>
<dbReference type="OrthoDB" id="9779283at2"/>
<dbReference type="PANTHER" id="PTHR35008:SF9">
    <property type="entry name" value="CYTOCHROME C DOMAIN-CONTAINING PROTEIN"/>
    <property type="match status" value="1"/>
</dbReference>
<dbReference type="PROSITE" id="PS51007">
    <property type="entry name" value="CYTC"/>
    <property type="match status" value="1"/>
</dbReference>
<protein>
    <submittedName>
        <fullName evidence="6">Cytochrome C</fullName>
    </submittedName>
</protein>
<evidence type="ECO:0000256" key="3">
    <source>
        <dbReference type="ARBA" id="ARBA00023004"/>
    </source>
</evidence>
<dbReference type="GO" id="GO:0020037">
    <property type="term" value="F:heme binding"/>
    <property type="evidence" value="ECO:0007669"/>
    <property type="project" value="InterPro"/>
</dbReference>
<dbReference type="Pfam" id="PF00034">
    <property type="entry name" value="Cytochrom_C"/>
    <property type="match status" value="1"/>
</dbReference>
<dbReference type="InterPro" id="IPR051459">
    <property type="entry name" value="Cytochrome_c-type_DH"/>
</dbReference>
<evidence type="ECO:0000313" key="6">
    <source>
        <dbReference type="EMBL" id="GAX90361.1"/>
    </source>
</evidence>
<keyword evidence="7" id="KW-1185">Reference proteome</keyword>
<feature type="domain" description="Cytochrome c" evidence="5">
    <location>
        <begin position="188"/>
        <end position="274"/>
    </location>
</feature>
<gene>
    <name evidence="6" type="ORF">EFBL_1987</name>
</gene>
<dbReference type="Proteomes" id="UP000217785">
    <property type="component" value="Unassembled WGS sequence"/>
</dbReference>
<keyword evidence="2 4" id="KW-0479">Metal-binding</keyword>
<dbReference type="RefSeq" id="WP_096182083.1">
    <property type="nucleotide sequence ID" value="NZ_BDUF01000056.1"/>
</dbReference>
<sequence>MERKVLTKKLLAGLIVSVIITGGVTGTLYANTDDDILQGTWKMPNESDIPDDARGDMIRYGKELIVNTPKYLGPGSPKPVLNSKLSCASCHLDAGTKPNAIPLYTAVHEYAPPGKYNAREGINLTVEGRIDTCFERSLNGKALPQDSYETQSMKAYMEWLATGITPGVAWQDVKGQETPVLPLLDRAADPAKGKVIFSDKCAKCHGANGQGEWDESKGRYKYPALWGDYSFNTGAGMHRNITATRFVKANMPYGDPSLTLEEAYDVVAYLNSQQRPQKANLELDWSGLDPNGQPNIKKKAVDAAYGPYYPEGMFSPEQHKYGPWQPIMDAVKAQQ</sequence>
<dbReference type="InterPro" id="IPR036909">
    <property type="entry name" value="Cyt_c-like_dom_sf"/>
</dbReference>
<dbReference type="EMBL" id="BDUF01000056">
    <property type="protein sequence ID" value="GAX90361.1"/>
    <property type="molecule type" value="Genomic_DNA"/>
</dbReference>
<dbReference type="GO" id="GO:0046872">
    <property type="term" value="F:metal ion binding"/>
    <property type="evidence" value="ECO:0007669"/>
    <property type="project" value="UniProtKB-KW"/>
</dbReference>
<dbReference type="Gene3D" id="1.10.760.10">
    <property type="entry name" value="Cytochrome c-like domain"/>
    <property type="match status" value="2"/>
</dbReference>